<dbReference type="EMBL" id="CABFNO020001387">
    <property type="protein sequence ID" value="CAG9984360.1"/>
    <property type="molecule type" value="Genomic_DNA"/>
</dbReference>
<dbReference type="Proteomes" id="UP000754883">
    <property type="component" value="Unassembled WGS sequence"/>
</dbReference>
<comment type="caution">
    <text evidence="2">The sequence shown here is derived from an EMBL/GenBank/DDBJ whole genome shotgun (WGS) entry which is preliminary data.</text>
</comment>
<accession>A0A9N9UA43</accession>
<evidence type="ECO:0000256" key="1">
    <source>
        <dbReference type="SAM" id="MobiDB-lite"/>
    </source>
</evidence>
<evidence type="ECO:0000313" key="2">
    <source>
        <dbReference type="EMBL" id="CAG9984360.1"/>
    </source>
</evidence>
<reference evidence="2 3" key="2">
    <citation type="submission" date="2021-10" db="EMBL/GenBank/DDBJ databases">
        <authorList>
            <person name="Piombo E."/>
        </authorList>
    </citation>
    <scope>NUCLEOTIDE SEQUENCE [LARGE SCALE GENOMIC DNA]</scope>
</reference>
<dbReference type="AlphaFoldDB" id="A0A9N9UA43"/>
<keyword evidence="3" id="KW-1185">Reference proteome</keyword>
<protein>
    <submittedName>
        <fullName evidence="2">Uncharacterized protein</fullName>
    </submittedName>
</protein>
<proteinExistence type="predicted"/>
<evidence type="ECO:0000313" key="3">
    <source>
        <dbReference type="Proteomes" id="UP000754883"/>
    </source>
</evidence>
<sequence length="159" mass="18216">MNESAQGSNPGDLDDLNRAVNVHDLVAQYRVLAREYTQQVAMKDELFGREKELHRLLIAVDEMLQQVLMDRENLQVSYRAMELQGTSVSEDEKRSKQAIINTQQSEVEETQEDLKVELDDSKAVDATINEKIAEIRDRLEEIDKIIQEAHPEVADLQIP</sequence>
<reference evidence="3" key="1">
    <citation type="submission" date="2019-06" db="EMBL/GenBank/DDBJ databases">
        <authorList>
            <person name="Broberg M."/>
        </authorList>
    </citation>
    <scope>NUCLEOTIDE SEQUENCE [LARGE SCALE GENOMIC DNA]</scope>
</reference>
<gene>
    <name evidence="2" type="ORF">CBYS24578_00012124</name>
</gene>
<name>A0A9N9UA43_9HYPO</name>
<organism evidence="2 3">
    <name type="scientific">Clonostachys byssicola</name>
    <dbReference type="NCBI Taxonomy" id="160290"/>
    <lineage>
        <taxon>Eukaryota</taxon>
        <taxon>Fungi</taxon>
        <taxon>Dikarya</taxon>
        <taxon>Ascomycota</taxon>
        <taxon>Pezizomycotina</taxon>
        <taxon>Sordariomycetes</taxon>
        <taxon>Hypocreomycetidae</taxon>
        <taxon>Hypocreales</taxon>
        <taxon>Bionectriaceae</taxon>
        <taxon>Clonostachys</taxon>
    </lineage>
</organism>
<dbReference type="OrthoDB" id="10374628at2759"/>
<feature type="region of interest" description="Disordered" evidence="1">
    <location>
        <begin position="85"/>
        <end position="106"/>
    </location>
</feature>